<gene>
    <name evidence="4" type="ORF">HPB48_021079</name>
</gene>
<dbReference type="InterPro" id="IPR003961">
    <property type="entry name" value="FN3_dom"/>
</dbReference>
<evidence type="ECO:0000256" key="1">
    <source>
        <dbReference type="ARBA" id="ARBA00023157"/>
    </source>
</evidence>
<dbReference type="AlphaFoldDB" id="A0A9J6GZQ6"/>
<keyword evidence="2" id="KW-0812">Transmembrane</keyword>
<sequence>MGFHDLIFADQYCTHHAGPVSKIGTVRTETDSTLSRFIRVYRLFCGYNDNQNEQLPPPRDTWNGVLTGYYVGYRAAESGQPYSFKTVETVTNDTQEVTLVGLTKSSRYSVIVKAFNAIGSGPPSEALLVRTLDGGYTLHYKKDTGPWRHIPVVASDDTSYTLTDLDGGRHLPGLPHRLNQFGRGSGSEAIIINTTNQGYERAWVFYKDPSLVVPAASFLIALLVVITVVTVCIKKTKAHKNLEKCELLAWDTSSKK</sequence>
<feature type="domain" description="Fibronectin type-III" evidence="3">
    <location>
        <begin position="34"/>
        <end position="134"/>
    </location>
</feature>
<dbReference type="CDD" id="cd00063">
    <property type="entry name" value="FN3"/>
    <property type="match status" value="2"/>
</dbReference>
<evidence type="ECO:0000313" key="4">
    <source>
        <dbReference type="EMBL" id="KAH9380973.1"/>
    </source>
</evidence>
<dbReference type="PANTHER" id="PTHR44170">
    <property type="entry name" value="PROTEIN SIDEKICK"/>
    <property type="match status" value="1"/>
</dbReference>
<feature type="transmembrane region" description="Helical" evidence="2">
    <location>
        <begin position="211"/>
        <end position="233"/>
    </location>
</feature>
<evidence type="ECO:0000259" key="3">
    <source>
        <dbReference type="PROSITE" id="PS50853"/>
    </source>
</evidence>
<dbReference type="GO" id="GO:0098609">
    <property type="term" value="P:cell-cell adhesion"/>
    <property type="evidence" value="ECO:0007669"/>
    <property type="project" value="TreeGrafter"/>
</dbReference>
<keyword evidence="1" id="KW-1015">Disulfide bond</keyword>
<keyword evidence="2" id="KW-1133">Transmembrane helix</keyword>
<dbReference type="OrthoDB" id="5982258at2759"/>
<dbReference type="Pfam" id="PF00041">
    <property type="entry name" value="fn3"/>
    <property type="match status" value="1"/>
</dbReference>
<dbReference type="Gene3D" id="2.60.40.10">
    <property type="entry name" value="Immunoglobulins"/>
    <property type="match status" value="1"/>
</dbReference>
<dbReference type="SUPFAM" id="SSF49265">
    <property type="entry name" value="Fibronectin type III"/>
    <property type="match status" value="1"/>
</dbReference>
<evidence type="ECO:0000313" key="5">
    <source>
        <dbReference type="Proteomes" id="UP000821853"/>
    </source>
</evidence>
<protein>
    <recommendedName>
        <fullName evidence="3">Fibronectin type-III domain-containing protein</fullName>
    </recommendedName>
</protein>
<keyword evidence="5" id="KW-1185">Reference proteome</keyword>
<dbReference type="PANTHER" id="PTHR44170:SF6">
    <property type="entry name" value="CONTACTIN"/>
    <property type="match status" value="1"/>
</dbReference>
<dbReference type="VEuPathDB" id="VectorBase:HLOH_060468"/>
<dbReference type="PROSITE" id="PS50853">
    <property type="entry name" value="FN3"/>
    <property type="match status" value="1"/>
</dbReference>
<reference evidence="4 5" key="1">
    <citation type="journal article" date="2020" name="Cell">
        <title>Large-Scale Comparative Analyses of Tick Genomes Elucidate Their Genetic Diversity and Vector Capacities.</title>
        <authorList>
            <consortium name="Tick Genome and Microbiome Consortium (TIGMIC)"/>
            <person name="Jia N."/>
            <person name="Wang J."/>
            <person name="Shi W."/>
            <person name="Du L."/>
            <person name="Sun Y."/>
            <person name="Zhan W."/>
            <person name="Jiang J.F."/>
            <person name="Wang Q."/>
            <person name="Zhang B."/>
            <person name="Ji P."/>
            <person name="Bell-Sakyi L."/>
            <person name="Cui X.M."/>
            <person name="Yuan T.T."/>
            <person name="Jiang B.G."/>
            <person name="Yang W.F."/>
            <person name="Lam T.T."/>
            <person name="Chang Q.C."/>
            <person name="Ding S.J."/>
            <person name="Wang X.J."/>
            <person name="Zhu J.G."/>
            <person name="Ruan X.D."/>
            <person name="Zhao L."/>
            <person name="Wei J.T."/>
            <person name="Ye R.Z."/>
            <person name="Que T.C."/>
            <person name="Du C.H."/>
            <person name="Zhou Y.H."/>
            <person name="Cheng J.X."/>
            <person name="Dai P.F."/>
            <person name="Guo W.B."/>
            <person name="Han X.H."/>
            <person name="Huang E.J."/>
            <person name="Li L.F."/>
            <person name="Wei W."/>
            <person name="Gao Y.C."/>
            <person name="Liu J.Z."/>
            <person name="Shao H.Z."/>
            <person name="Wang X."/>
            <person name="Wang C.C."/>
            <person name="Yang T.C."/>
            <person name="Huo Q.B."/>
            <person name="Li W."/>
            <person name="Chen H.Y."/>
            <person name="Chen S.E."/>
            <person name="Zhou L.G."/>
            <person name="Ni X.B."/>
            <person name="Tian J.H."/>
            <person name="Sheng Y."/>
            <person name="Liu T."/>
            <person name="Pan Y.S."/>
            <person name="Xia L.Y."/>
            <person name="Li J."/>
            <person name="Zhao F."/>
            <person name="Cao W.C."/>
        </authorList>
    </citation>
    <scope>NUCLEOTIDE SEQUENCE [LARGE SCALE GENOMIC DNA]</scope>
    <source>
        <strain evidence="4">HaeL-2018</strain>
    </source>
</reference>
<dbReference type="InterPro" id="IPR036116">
    <property type="entry name" value="FN3_sf"/>
</dbReference>
<dbReference type="InterPro" id="IPR013783">
    <property type="entry name" value="Ig-like_fold"/>
</dbReference>
<keyword evidence="2" id="KW-0472">Membrane</keyword>
<evidence type="ECO:0000256" key="2">
    <source>
        <dbReference type="SAM" id="Phobius"/>
    </source>
</evidence>
<accession>A0A9J6GZQ6</accession>
<comment type="caution">
    <text evidence="4">The sequence shown here is derived from an EMBL/GenBank/DDBJ whole genome shotgun (WGS) entry which is preliminary data.</text>
</comment>
<organism evidence="4 5">
    <name type="scientific">Haemaphysalis longicornis</name>
    <name type="common">Bush tick</name>
    <dbReference type="NCBI Taxonomy" id="44386"/>
    <lineage>
        <taxon>Eukaryota</taxon>
        <taxon>Metazoa</taxon>
        <taxon>Ecdysozoa</taxon>
        <taxon>Arthropoda</taxon>
        <taxon>Chelicerata</taxon>
        <taxon>Arachnida</taxon>
        <taxon>Acari</taxon>
        <taxon>Parasitiformes</taxon>
        <taxon>Ixodida</taxon>
        <taxon>Ixodoidea</taxon>
        <taxon>Ixodidae</taxon>
        <taxon>Haemaphysalinae</taxon>
        <taxon>Haemaphysalis</taxon>
    </lineage>
</organism>
<dbReference type="EMBL" id="JABSTR010000011">
    <property type="protein sequence ID" value="KAH9380973.1"/>
    <property type="molecule type" value="Genomic_DNA"/>
</dbReference>
<proteinExistence type="predicted"/>
<dbReference type="Proteomes" id="UP000821853">
    <property type="component" value="Chromosome 9"/>
</dbReference>
<name>A0A9J6GZQ6_HAELO</name>
<dbReference type="GO" id="GO:0016020">
    <property type="term" value="C:membrane"/>
    <property type="evidence" value="ECO:0007669"/>
    <property type="project" value="UniProtKB-SubCell"/>
</dbReference>